<dbReference type="Proteomes" id="UP000604046">
    <property type="component" value="Unassembled WGS sequence"/>
</dbReference>
<sequence length="307" mass="33258">MGQGPQHHNYKQRSFDALCQGVELEGPIWVDTRGQVHISDVDGWEELKENARVSFIAYSDGDGVGAEQVESEVPSAKAYPSGAASACAKTLPETAAPYGSMNTTFSNIGFQLLASRGHAWLKALLPSDCCCPISLTSLEEGRTCNAVSVISVSYRWIHLGCRAHSHCSAVLRLLNCNQGKAAQTLESVLSKCSRFPKKAFGAKLQKTFFVPAQVCCVDFRLFLPLLDLWQCLDGMFLYFSRPSTQSQVNADRWTITSVPMAVADAFDLANAVKTTAQQAEGPAAVRMAALEREAEAYAAFEAPVGAH</sequence>
<name>A0A812TMQ1_9DINO</name>
<dbReference type="OrthoDB" id="432412at2759"/>
<protein>
    <submittedName>
        <fullName evidence="1">Uncharacterized protein</fullName>
    </submittedName>
</protein>
<evidence type="ECO:0000313" key="2">
    <source>
        <dbReference type="Proteomes" id="UP000604046"/>
    </source>
</evidence>
<keyword evidence="2" id="KW-1185">Reference proteome</keyword>
<accession>A0A812TMQ1</accession>
<gene>
    <name evidence="1" type="ORF">SNAT2548_LOCUS29902</name>
</gene>
<evidence type="ECO:0000313" key="1">
    <source>
        <dbReference type="EMBL" id="CAE7533624.1"/>
    </source>
</evidence>
<dbReference type="EMBL" id="CAJNDS010002581">
    <property type="protein sequence ID" value="CAE7533624.1"/>
    <property type="molecule type" value="Genomic_DNA"/>
</dbReference>
<organism evidence="1 2">
    <name type="scientific">Symbiodinium natans</name>
    <dbReference type="NCBI Taxonomy" id="878477"/>
    <lineage>
        <taxon>Eukaryota</taxon>
        <taxon>Sar</taxon>
        <taxon>Alveolata</taxon>
        <taxon>Dinophyceae</taxon>
        <taxon>Suessiales</taxon>
        <taxon>Symbiodiniaceae</taxon>
        <taxon>Symbiodinium</taxon>
    </lineage>
</organism>
<proteinExistence type="predicted"/>
<reference evidence="1" key="1">
    <citation type="submission" date="2021-02" db="EMBL/GenBank/DDBJ databases">
        <authorList>
            <person name="Dougan E. K."/>
            <person name="Rhodes N."/>
            <person name="Thang M."/>
            <person name="Chan C."/>
        </authorList>
    </citation>
    <scope>NUCLEOTIDE SEQUENCE</scope>
</reference>
<comment type="caution">
    <text evidence="1">The sequence shown here is derived from an EMBL/GenBank/DDBJ whole genome shotgun (WGS) entry which is preliminary data.</text>
</comment>
<dbReference type="AlphaFoldDB" id="A0A812TMQ1"/>